<dbReference type="Proteomes" id="UP000652761">
    <property type="component" value="Unassembled WGS sequence"/>
</dbReference>
<name>A0A843X1T3_COLES</name>
<comment type="caution">
    <text evidence="1">The sequence shown here is derived from an EMBL/GenBank/DDBJ whole genome shotgun (WGS) entry which is preliminary data.</text>
</comment>
<sequence length="140" mass="15714">MHAKCRALGDLLTSGLRRRRSPVSRSARPGEAAVRVSWRFEVLVEFSARSHREDVVWSGRNAEGSPVFAFLVKLSVVARHLFRNASLVGYPRFFVSEARVFVVLGVCPGTCVVPLRSVSSVLDTLTPVFELYVQLRERQQ</sequence>
<evidence type="ECO:0000313" key="2">
    <source>
        <dbReference type="Proteomes" id="UP000652761"/>
    </source>
</evidence>
<dbReference type="AlphaFoldDB" id="A0A843X1T3"/>
<evidence type="ECO:0000313" key="1">
    <source>
        <dbReference type="EMBL" id="MQM13288.1"/>
    </source>
</evidence>
<reference evidence="1" key="1">
    <citation type="submission" date="2017-07" db="EMBL/GenBank/DDBJ databases">
        <title>Taro Niue Genome Assembly and Annotation.</title>
        <authorList>
            <person name="Atibalentja N."/>
            <person name="Keating K."/>
            <person name="Fields C.J."/>
        </authorList>
    </citation>
    <scope>NUCLEOTIDE SEQUENCE</scope>
    <source>
        <strain evidence="1">Niue_2</strain>
        <tissue evidence="1">Leaf</tissue>
    </source>
</reference>
<gene>
    <name evidence="1" type="ORF">Taro_046214</name>
</gene>
<keyword evidence="2" id="KW-1185">Reference proteome</keyword>
<proteinExistence type="predicted"/>
<accession>A0A843X1T3</accession>
<protein>
    <submittedName>
        <fullName evidence="1">Uncharacterized protein</fullName>
    </submittedName>
</protein>
<organism evidence="1 2">
    <name type="scientific">Colocasia esculenta</name>
    <name type="common">Wild taro</name>
    <name type="synonym">Arum esculentum</name>
    <dbReference type="NCBI Taxonomy" id="4460"/>
    <lineage>
        <taxon>Eukaryota</taxon>
        <taxon>Viridiplantae</taxon>
        <taxon>Streptophyta</taxon>
        <taxon>Embryophyta</taxon>
        <taxon>Tracheophyta</taxon>
        <taxon>Spermatophyta</taxon>
        <taxon>Magnoliopsida</taxon>
        <taxon>Liliopsida</taxon>
        <taxon>Araceae</taxon>
        <taxon>Aroideae</taxon>
        <taxon>Colocasieae</taxon>
        <taxon>Colocasia</taxon>
    </lineage>
</organism>
<dbReference type="EMBL" id="NMUH01005635">
    <property type="protein sequence ID" value="MQM13288.1"/>
    <property type="molecule type" value="Genomic_DNA"/>
</dbReference>